<keyword evidence="6 8" id="KW-1133">Transmembrane helix</keyword>
<keyword evidence="5 8" id="KW-0812">Transmembrane</keyword>
<feature type="transmembrane region" description="Helical" evidence="8">
    <location>
        <begin position="152"/>
        <end position="176"/>
    </location>
</feature>
<evidence type="ECO:0000256" key="1">
    <source>
        <dbReference type="ARBA" id="ARBA00004651"/>
    </source>
</evidence>
<sequence length="501" mass="57634">MKYKTIREGILKLFTLVFIITFIYIVYIAIFNCSIENFKINSIGVFVGSVFLILILYILDKYFVKLDEHVLFKIRIFSIITMIFLQIAFIIFLRVGLSWDYGAINNAAFEFALGKEMLPDYFYLLYPNNIGSTLFLGYIYKFVSIFTNDKEIFLRVGIILNLLMINLSIFTTYFLIDKIFGESRATLFSVFSLTITPLYAYSQIVYTDTLTMFFPVGMLLLLYKYNEIIKHSANSKYRKILYLIGIGILGVIGTNLKTNIVICLIAIIIFLLLTSSIFDGLKRMTFILLPFIVGSIIIHSIFSLYIPVSYKDAGLPYTHWIMMGLSGAVGSYSEDDVAKSREVKEKYGKEATAEYNKNVIKSRLKEFGVSGYTKFLKQKTSLTWGDGTYYSTNKLGRLPFKKTDLYYHVVEGNNDVFVYISQISHTVLMSGILIAAIGYYKKSFDFIKVLLIAIFGVFLFLILWETRPRYLVCFLPVIIITAFYGLDCIFKFIDKIRSPQN</sequence>
<dbReference type="RefSeq" id="WP_209456090.1">
    <property type="nucleotide sequence ID" value="NZ_BAAACS010000012.1"/>
</dbReference>
<keyword evidence="2" id="KW-1003">Cell membrane</keyword>
<evidence type="ECO:0000259" key="9">
    <source>
        <dbReference type="Pfam" id="PF13231"/>
    </source>
</evidence>
<feature type="transmembrane region" description="Helical" evidence="8">
    <location>
        <begin position="43"/>
        <end position="64"/>
    </location>
</feature>
<keyword evidence="3" id="KW-0328">Glycosyltransferase</keyword>
<keyword evidence="7 8" id="KW-0472">Membrane</keyword>
<organism evidence="10 11">
    <name type="scientific">Metaclostridioides mangenotii</name>
    <dbReference type="NCBI Taxonomy" id="1540"/>
    <lineage>
        <taxon>Bacteria</taxon>
        <taxon>Bacillati</taxon>
        <taxon>Bacillota</taxon>
        <taxon>Clostridia</taxon>
        <taxon>Peptostreptococcales</taxon>
        <taxon>Peptostreptococcaceae</taxon>
        <taxon>Metaclostridioides</taxon>
    </lineage>
</organism>
<dbReference type="PANTHER" id="PTHR33908">
    <property type="entry name" value="MANNOSYLTRANSFERASE YKCB-RELATED"/>
    <property type="match status" value="1"/>
</dbReference>
<reference evidence="10 11" key="1">
    <citation type="submission" date="2021-03" db="EMBL/GenBank/DDBJ databases">
        <title>Genomic Encyclopedia of Type Strains, Phase IV (KMG-IV): sequencing the most valuable type-strain genomes for metagenomic binning, comparative biology and taxonomic classification.</title>
        <authorList>
            <person name="Goeker M."/>
        </authorList>
    </citation>
    <scope>NUCLEOTIDE SEQUENCE [LARGE SCALE GENOMIC DNA]</scope>
    <source>
        <strain evidence="10 11">DSM 1289</strain>
    </source>
</reference>
<dbReference type="InterPro" id="IPR050297">
    <property type="entry name" value="LipidA_mod_glycosyltrf_83"/>
</dbReference>
<comment type="subcellular location">
    <subcellularLocation>
        <location evidence="1">Cell membrane</location>
        <topology evidence="1">Multi-pass membrane protein</topology>
    </subcellularLocation>
</comment>
<evidence type="ECO:0000313" key="10">
    <source>
        <dbReference type="EMBL" id="MBP1854604.1"/>
    </source>
</evidence>
<proteinExistence type="predicted"/>
<accession>A0ABS4E9J4</accession>
<evidence type="ECO:0000256" key="3">
    <source>
        <dbReference type="ARBA" id="ARBA00022676"/>
    </source>
</evidence>
<evidence type="ECO:0000256" key="2">
    <source>
        <dbReference type="ARBA" id="ARBA00022475"/>
    </source>
</evidence>
<dbReference type="EMBL" id="JAGGJX010000001">
    <property type="protein sequence ID" value="MBP1854604.1"/>
    <property type="molecule type" value="Genomic_DNA"/>
</dbReference>
<evidence type="ECO:0000256" key="5">
    <source>
        <dbReference type="ARBA" id="ARBA00022692"/>
    </source>
</evidence>
<name>A0ABS4E9J4_9FIRM</name>
<keyword evidence="4" id="KW-0808">Transferase</keyword>
<protein>
    <recommendedName>
        <fullName evidence="9">Glycosyltransferase RgtA/B/C/D-like domain-containing protein</fullName>
    </recommendedName>
</protein>
<dbReference type="PANTHER" id="PTHR33908:SF11">
    <property type="entry name" value="MEMBRANE PROTEIN"/>
    <property type="match status" value="1"/>
</dbReference>
<evidence type="ECO:0000256" key="6">
    <source>
        <dbReference type="ARBA" id="ARBA00022989"/>
    </source>
</evidence>
<feature type="transmembrane region" description="Helical" evidence="8">
    <location>
        <begin position="285"/>
        <end position="306"/>
    </location>
</feature>
<dbReference type="Proteomes" id="UP000767291">
    <property type="component" value="Unassembled WGS sequence"/>
</dbReference>
<dbReference type="Pfam" id="PF13231">
    <property type="entry name" value="PMT_2"/>
    <property type="match status" value="1"/>
</dbReference>
<feature type="transmembrane region" description="Helical" evidence="8">
    <location>
        <begin position="121"/>
        <end position="140"/>
    </location>
</feature>
<feature type="transmembrane region" description="Helical" evidence="8">
    <location>
        <begin position="470"/>
        <end position="493"/>
    </location>
</feature>
<evidence type="ECO:0000256" key="8">
    <source>
        <dbReference type="SAM" id="Phobius"/>
    </source>
</evidence>
<feature type="transmembrane region" description="Helical" evidence="8">
    <location>
        <begin position="76"/>
        <end position="97"/>
    </location>
</feature>
<dbReference type="InterPro" id="IPR038731">
    <property type="entry name" value="RgtA/B/C-like"/>
</dbReference>
<feature type="transmembrane region" description="Helical" evidence="8">
    <location>
        <begin position="12"/>
        <end position="31"/>
    </location>
</feature>
<evidence type="ECO:0000256" key="7">
    <source>
        <dbReference type="ARBA" id="ARBA00023136"/>
    </source>
</evidence>
<feature type="transmembrane region" description="Helical" evidence="8">
    <location>
        <begin position="204"/>
        <end position="225"/>
    </location>
</feature>
<feature type="transmembrane region" description="Helical" evidence="8">
    <location>
        <begin position="446"/>
        <end position="464"/>
    </location>
</feature>
<feature type="transmembrane region" description="Helical" evidence="8">
    <location>
        <begin position="416"/>
        <end position="439"/>
    </location>
</feature>
<feature type="domain" description="Glycosyltransferase RgtA/B/C/D-like" evidence="9">
    <location>
        <begin position="156"/>
        <end position="280"/>
    </location>
</feature>
<evidence type="ECO:0000313" key="11">
    <source>
        <dbReference type="Proteomes" id="UP000767291"/>
    </source>
</evidence>
<comment type="caution">
    <text evidence="10">The sequence shown here is derived from an EMBL/GenBank/DDBJ whole genome shotgun (WGS) entry which is preliminary data.</text>
</comment>
<keyword evidence="11" id="KW-1185">Reference proteome</keyword>
<feature type="transmembrane region" description="Helical" evidence="8">
    <location>
        <begin position="259"/>
        <end position="278"/>
    </location>
</feature>
<evidence type="ECO:0000256" key="4">
    <source>
        <dbReference type="ARBA" id="ARBA00022679"/>
    </source>
</evidence>
<gene>
    <name evidence="10" type="ORF">J2Z43_000994</name>
</gene>